<dbReference type="Proteomes" id="UP001164539">
    <property type="component" value="Chromosome 9"/>
</dbReference>
<comment type="caution">
    <text evidence="1">The sequence shown here is derived from an EMBL/GenBank/DDBJ whole genome shotgun (WGS) entry which is preliminary data.</text>
</comment>
<keyword evidence="1" id="KW-0472">Membrane</keyword>
<evidence type="ECO:0000313" key="1">
    <source>
        <dbReference type="EMBL" id="KAJ4710168.1"/>
    </source>
</evidence>
<keyword evidence="1" id="KW-0812">Transmembrane</keyword>
<dbReference type="EMBL" id="CM051402">
    <property type="protein sequence ID" value="KAJ4710168.1"/>
    <property type="molecule type" value="Genomic_DNA"/>
</dbReference>
<name>A0ACC1XH03_MELAZ</name>
<proteinExistence type="predicted"/>
<gene>
    <name evidence="1" type="ORF">OWV82_016385</name>
</gene>
<protein>
    <submittedName>
        <fullName evidence="1">Cystic fibrosis transmembrane conductance regulator</fullName>
    </submittedName>
</protein>
<evidence type="ECO:0000313" key="2">
    <source>
        <dbReference type="Proteomes" id="UP001164539"/>
    </source>
</evidence>
<organism evidence="1 2">
    <name type="scientific">Melia azedarach</name>
    <name type="common">Chinaberry tree</name>
    <dbReference type="NCBI Taxonomy" id="155640"/>
    <lineage>
        <taxon>Eukaryota</taxon>
        <taxon>Viridiplantae</taxon>
        <taxon>Streptophyta</taxon>
        <taxon>Embryophyta</taxon>
        <taxon>Tracheophyta</taxon>
        <taxon>Spermatophyta</taxon>
        <taxon>Magnoliopsida</taxon>
        <taxon>eudicotyledons</taxon>
        <taxon>Gunneridae</taxon>
        <taxon>Pentapetalae</taxon>
        <taxon>rosids</taxon>
        <taxon>malvids</taxon>
        <taxon>Sapindales</taxon>
        <taxon>Meliaceae</taxon>
        <taxon>Melia</taxon>
    </lineage>
</organism>
<keyword evidence="2" id="KW-1185">Reference proteome</keyword>
<reference evidence="1 2" key="1">
    <citation type="journal article" date="2023" name="Science">
        <title>Complex scaffold remodeling in plant triterpene biosynthesis.</title>
        <authorList>
            <person name="De La Pena R."/>
            <person name="Hodgson H."/>
            <person name="Liu J.C."/>
            <person name="Stephenson M.J."/>
            <person name="Martin A.C."/>
            <person name="Owen C."/>
            <person name="Harkess A."/>
            <person name="Leebens-Mack J."/>
            <person name="Jimenez L.E."/>
            <person name="Osbourn A."/>
            <person name="Sattely E.S."/>
        </authorList>
    </citation>
    <scope>NUCLEOTIDE SEQUENCE [LARGE SCALE GENOMIC DNA]</scope>
    <source>
        <strain evidence="2">cv. JPN11</strain>
        <tissue evidence="1">Leaf</tissue>
    </source>
</reference>
<sequence>MGFSCGEAFDETERDIVLIDESSRESRQRMSMDLQLQSPEFELEFWPVEHPLEPPDEDRPVKCPIPAPSSVLNDSKMQEERLAESLRKRAEAPAEMNREAIEVNIEPPIRAVRKRQHRLTHDDVEEEEDHKIKPLMRMPPLPPLQTQKKFTIFEMLQDFDKFES</sequence>
<accession>A0ACC1XH03</accession>